<comment type="caution">
    <text evidence="10">The sequence shown here is derived from an EMBL/GenBank/DDBJ whole genome shotgun (WGS) entry which is preliminary data.</text>
</comment>
<dbReference type="PANTHER" id="PTHR33281:SF19">
    <property type="entry name" value="VOLTAGE-DEPENDENT ANION CHANNEL-FORMING PROTEIN YNEE"/>
    <property type="match status" value="1"/>
</dbReference>
<dbReference type="Pfam" id="PF25539">
    <property type="entry name" value="Bestrophin_2"/>
    <property type="match status" value="1"/>
</dbReference>
<evidence type="ECO:0000256" key="4">
    <source>
        <dbReference type="ARBA" id="ARBA00022692"/>
    </source>
</evidence>
<evidence type="ECO:0000256" key="1">
    <source>
        <dbReference type="ARBA" id="ARBA00004651"/>
    </source>
</evidence>
<keyword evidence="4 9" id="KW-0812">Transmembrane</keyword>
<comment type="subcellular location">
    <subcellularLocation>
        <location evidence="1">Cell membrane</location>
        <topology evidence="1">Multi-pass membrane protein</topology>
    </subcellularLocation>
</comment>
<feature type="transmembrane region" description="Helical" evidence="9">
    <location>
        <begin position="266"/>
        <end position="285"/>
    </location>
</feature>
<dbReference type="InterPro" id="IPR044669">
    <property type="entry name" value="YneE/VCCN1/2-like"/>
</dbReference>
<proteinExistence type="inferred from homology"/>
<evidence type="ECO:0000256" key="8">
    <source>
        <dbReference type="ARBA" id="ARBA00034708"/>
    </source>
</evidence>
<keyword evidence="7 9" id="KW-0472">Membrane</keyword>
<evidence type="ECO:0000256" key="2">
    <source>
        <dbReference type="ARBA" id="ARBA00022448"/>
    </source>
</evidence>
<dbReference type="OMA" id="LCGFAHA"/>
<reference evidence="10 11" key="1">
    <citation type="journal article" date="2018" name="Nat. Biotechnol.">
        <title>A standardized bacterial taxonomy based on genome phylogeny substantially revises the tree of life.</title>
        <authorList>
            <person name="Parks D.H."/>
            <person name="Chuvochina M."/>
            <person name="Waite D.W."/>
            <person name="Rinke C."/>
            <person name="Skarshewski A."/>
            <person name="Chaumeil P.A."/>
            <person name="Hugenholtz P."/>
        </authorList>
    </citation>
    <scope>NUCLEOTIDE SEQUENCE [LARGE SCALE GENOMIC DNA]</scope>
    <source>
        <strain evidence="10">UBA8844</strain>
    </source>
</reference>
<protein>
    <submittedName>
        <fullName evidence="10">Multidrug transporter</fullName>
    </submittedName>
</protein>
<accession>A0A3D4V947</accession>
<feature type="transmembrane region" description="Helical" evidence="9">
    <location>
        <begin position="21"/>
        <end position="39"/>
    </location>
</feature>
<evidence type="ECO:0000313" key="11">
    <source>
        <dbReference type="Proteomes" id="UP000264071"/>
    </source>
</evidence>
<evidence type="ECO:0000256" key="5">
    <source>
        <dbReference type="ARBA" id="ARBA00022989"/>
    </source>
</evidence>
<dbReference type="Proteomes" id="UP000264071">
    <property type="component" value="Unassembled WGS sequence"/>
</dbReference>
<dbReference type="AlphaFoldDB" id="A0A3D4V947"/>
<gene>
    <name evidence="10" type="ORF">DGD08_10490</name>
</gene>
<evidence type="ECO:0000256" key="6">
    <source>
        <dbReference type="ARBA" id="ARBA00023065"/>
    </source>
</evidence>
<dbReference type="GO" id="GO:0005886">
    <property type="term" value="C:plasma membrane"/>
    <property type="evidence" value="ECO:0007669"/>
    <property type="project" value="UniProtKB-SubCell"/>
</dbReference>
<evidence type="ECO:0000256" key="9">
    <source>
        <dbReference type="SAM" id="Phobius"/>
    </source>
</evidence>
<name>A0A3D4V947_9BACT</name>
<keyword evidence="6" id="KW-0406">Ion transport</keyword>
<comment type="similarity">
    <text evidence="8">Belongs to the anion channel-forming bestrophin (TC 1.A.46) family.</text>
</comment>
<keyword evidence="5 9" id="KW-1133">Transmembrane helix</keyword>
<dbReference type="GO" id="GO:0005254">
    <property type="term" value="F:chloride channel activity"/>
    <property type="evidence" value="ECO:0007669"/>
    <property type="project" value="InterPro"/>
</dbReference>
<keyword evidence="2" id="KW-0813">Transport</keyword>
<evidence type="ECO:0000256" key="7">
    <source>
        <dbReference type="ARBA" id="ARBA00023136"/>
    </source>
</evidence>
<organism evidence="10 11">
    <name type="scientific">Gemmatimonas aurantiaca</name>
    <dbReference type="NCBI Taxonomy" id="173480"/>
    <lineage>
        <taxon>Bacteria</taxon>
        <taxon>Pseudomonadati</taxon>
        <taxon>Gemmatimonadota</taxon>
        <taxon>Gemmatimonadia</taxon>
        <taxon>Gemmatimonadales</taxon>
        <taxon>Gemmatimonadaceae</taxon>
        <taxon>Gemmatimonas</taxon>
    </lineage>
</organism>
<feature type="transmembrane region" description="Helical" evidence="9">
    <location>
        <begin position="243"/>
        <end position="260"/>
    </location>
</feature>
<dbReference type="EMBL" id="DPIY01000010">
    <property type="protein sequence ID" value="HCT57615.1"/>
    <property type="molecule type" value="Genomic_DNA"/>
</dbReference>
<evidence type="ECO:0000256" key="3">
    <source>
        <dbReference type="ARBA" id="ARBA00022475"/>
    </source>
</evidence>
<evidence type="ECO:0000313" key="10">
    <source>
        <dbReference type="EMBL" id="HCT57615.1"/>
    </source>
</evidence>
<feature type="transmembrane region" description="Helical" evidence="9">
    <location>
        <begin position="45"/>
        <end position="62"/>
    </location>
</feature>
<sequence length="337" mass="38599">MHIGRQYTLIEFVHWTRYDSFWLLVGAATPTLLYAVLGWTWLTLPWVPIALIGTAAAFIAGFRNNATYARAWESRQIYGAIVNSSRSWGLLVMDFVRTGAVLSDAQAATVRTQLIHRHIAWLTALRFQLRQPRQWESMVLHSNSEYQRTHFVVPERVDKLEELLTALLSEDDQRRVLAGSNRATHTIALQGQHLAALHADGVIDAYHHIAMERVLQEFYDHQGRAERIKNYPYPRQYATISKFFVRLFVWLTPLGLLNEFAKMGRWQVWLTIPVGFLIGWVFTAIERVGEATENPFEGNANDTPISTLSRTIEIDLREMLGESDIPAPLAPQHLIQI</sequence>
<dbReference type="PANTHER" id="PTHR33281">
    <property type="entry name" value="UPF0187 PROTEIN YNEE"/>
    <property type="match status" value="1"/>
</dbReference>
<keyword evidence="3" id="KW-1003">Cell membrane</keyword>